<evidence type="ECO:0000256" key="5">
    <source>
        <dbReference type="SAM" id="MobiDB-lite"/>
    </source>
</evidence>
<feature type="compositionally biased region" description="Low complexity" evidence="5">
    <location>
        <begin position="210"/>
        <end position="221"/>
    </location>
</feature>
<dbReference type="InterPro" id="IPR012677">
    <property type="entry name" value="Nucleotide-bd_a/b_plait_sf"/>
</dbReference>
<feature type="compositionally biased region" description="Gly residues" evidence="5">
    <location>
        <begin position="704"/>
        <end position="718"/>
    </location>
</feature>
<dbReference type="InterPro" id="IPR036361">
    <property type="entry name" value="SAP_dom_sf"/>
</dbReference>
<feature type="compositionally biased region" description="Acidic residues" evidence="5">
    <location>
        <begin position="411"/>
        <end position="435"/>
    </location>
</feature>
<dbReference type="InterPro" id="IPR003034">
    <property type="entry name" value="SAP_dom"/>
</dbReference>
<evidence type="ECO:0000259" key="7">
    <source>
        <dbReference type="PROSITE" id="PS50800"/>
    </source>
</evidence>
<gene>
    <name evidence="8" type="ORF">HPB48_007284</name>
</gene>
<feature type="compositionally biased region" description="Basic and acidic residues" evidence="5">
    <location>
        <begin position="199"/>
        <end position="209"/>
    </location>
</feature>
<dbReference type="InterPro" id="IPR000504">
    <property type="entry name" value="RRM_dom"/>
</dbReference>
<feature type="domain" description="RRM" evidence="6">
    <location>
        <begin position="269"/>
        <end position="347"/>
    </location>
</feature>
<dbReference type="SMART" id="SM00360">
    <property type="entry name" value="RRM"/>
    <property type="match status" value="1"/>
</dbReference>
<feature type="compositionally biased region" description="Gly residues" evidence="5">
    <location>
        <begin position="678"/>
        <end position="697"/>
    </location>
</feature>
<evidence type="ECO:0000256" key="4">
    <source>
        <dbReference type="PROSITE-ProRule" id="PRU00176"/>
    </source>
</evidence>
<feature type="region of interest" description="Disordered" evidence="5">
    <location>
        <begin position="371"/>
        <end position="461"/>
    </location>
</feature>
<feature type="compositionally biased region" description="Basic and acidic residues" evidence="5">
    <location>
        <begin position="618"/>
        <end position="669"/>
    </location>
</feature>
<feature type="compositionally biased region" description="Basic and acidic residues" evidence="5">
    <location>
        <begin position="436"/>
        <end position="461"/>
    </location>
</feature>
<evidence type="ECO:0000313" key="8">
    <source>
        <dbReference type="EMBL" id="KAH9363946.1"/>
    </source>
</evidence>
<accession>A0A9J6FLG1</accession>
<keyword evidence="3" id="KW-0539">Nucleus</keyword>
<evidence type="ECO:0000256" key="3">
    <source>
        <dbReference type="ARBA" id="ARBA00023242"/>
    </source>
</evidence>
<dbReference type="SMART" id="SM00513">
    <property type="entry name" value="SAP"/>
    <property type="match status" value="1"/>
</dbReference>
<dbReference type="InterPro" id="IPR035979">
    <property type="entry name" value="RBD_domain_sf"/>
</dbReference>
<evidence type="ECO:0000256" key="2">
    <source>
        <dbReference type="ARBA" id="ARBA00022884"/>
    </source>
</evidence>
<dbReference type="Proteomes" id="UP000821853">
    <property type="component" value="Chromosome 10"/>
</dbReference>
<protein>
    <submittedName>
        <fullName evidence="8">Uncharacterized protein</fullName>
    </submittedName>
</protein>
<evidence type="ECO:0000259" key="6">
    <source>
        <dbReference type="PROSITE" id="PS50102"/>
    </source>
</evidence>
<organism evidence="8 9">
    <name type="scientific">Haemaphysalis longicornis</name>
    <name type="common">Bush tick</name>
    <dbReference type="NCBI Taxonomy" id="44386"/>
    <lineage>
        <taxon>Eukaryota</taxon>
        <taxon>Metazoa</taxon>
        <taxon>Ecdysozoa</taxon>
        <taxon>Arthropoda</taxon>
        <taxon>Chelicerata</taxon>
        <taxon>Arachnida</taxon>
        <taxon>Acari</taxon>
        <taxon>Parasitiformes</taxon>
        <taxon>Ixodida</taxon>
        <taxon>Ixodoidea</taxon>
        <taxon>Ixodidae</taxon>
        <taxon>Haemaphysalinae</taxon>
        <taxon>Haemaphysalis</taxon>
    </lineage>
</organism>
<feature type="region of interest" description="Disordered" evidence="5">
    <location>
        <begin position="556"/>
        <end position="769"/>
    </location>
</feature>
<feature type="compositionally biased region" description="Basic and acidic residues" evidence="5">
    <location>
        <begin position="133"/>
        <end position="152"/>
    </location>
</feature>
<dbReference type="SUPFAM" id="SSF54928">
    <property type="entry name" value="RNA-binding domain, RBD"/>
    <property type="match status" value="1"/>
</dbReference>
<evidence type="ECO:0000313" key="9">
    <source>
        <dbReference type="Proteomes" id="UP000821853"/>
    </source>
</evidence>
<dbReference type="AlphaFoldDB" id="A0A9J6FLG1"/>
<name>A0A9J6FLG1_HAELO</name>
<dbReference type="PROSITE" id="PS50102">
    <property type="entry name" value="RRM"/>
    <property type="match status" value="1"/>
</dbReference>
<dbReference type="PROSITE" id="PS50800">
    <property type="entry name" value="SAP"/>
    <property type="match status" value="1"/>
</dbReference>
<dbReference type="InterPro" id="IPR051738">
    <property type="entry name" value="SAF_Modulators"/>
</dbReference>
<dbReference type="EMBL" id="JABSTR010000002">
    <property type="protein sequence ID" value="KAH9363946.1"/>
    <property type="molecule type" value="Genomic_DNA"/>
</dbReference>
<feature type="compositionally biased region" description="Basic and acidic residues" evidence="5">
    <location>
        <begin position="393"/>
        <end position="410"/>
    </location>
</feature>
<keyword evidence="9" id="KW-1185">Reference proteome</keyword>
<evidence type="ECO:0000256" key="1">
    <source>
        <dbReference type="ARBA" id="ARBA00004123"/>
    </source>
</evidence>
<feature type="compositionally biased region" description="Basic and acidic residues" evidence="5">
    <location>
        <begin position="375"/>
        <end position="384"/>
    </location>
</feature>
<proteinExistence type="predicted"/>
<feature type="compositionally biased region" description="Gly residues" evidence="5">
    <location>
        <begin position="741"/>
        <end position="769"/>
    </location>
</feature>
<dbReference type="GO" id="GO:0043565">
    <property type="term" value="F:sequence-specific DNA binding"/>
    <property type="evidence" value="ECO:0007669"/>
    <property type="project" value="TreeGrafter"/>
</dbReference>
<comment type="caution">
    <text evidence="8">The sequence shown here is derived from an EMBL/GenBank/DDBJ whole genome shotgun (WGS) entry which is preliminary data.</text>
</comment>
<dbReference type="OrthoDB" id="6159259at2759"/>
<dbReference type="Gene3D" id="3.30.70.330">
    <property type="match status" value="1"/>
</dbReference>
<keyword evidence="2 4" id="KW-0694">RNA-binding</keyword>
<feature type="compositionally biased region" description="Acidic residues" evidence="5">
    <location>
        <begin position="110"/>
        <end position="132"/>
    </location>
</feature>
<dbReference type="SUPFAM" id="SSF68906">
    <property type="entry name" value="SAP domain"/>
    <property type="match status" value="1"/>
</dbReference>
<dbReference type="VEuPathDB" id="VectorBase:HLOH_057800"/>
<dbReference type="Gene3D" id="1.10.720.30">
    <property type="entry name" value="SAP domain"/>
    <property type="match status" value="1"/>
</dbReference>
<dbReference type="PANTHER" id="PTHR15683:SF8">
    <property type="entry name" value="SCAFFOLD ATTACHMENT FACTOR B, ISOFORM B"/>
    <property type="match status" value="1"/>
</dbReference>
<dbReference type="Pfam" id="PF00076">
    <property type="entry name" value="RRM_1"/>
    <property type="match status" value="1"/>
</dbReference>
<dbReference type="GO" id="GO:0005634">
    <property type="term" value="C:nucleus"/>
    <property type="evidence" value="ECO:0007669"/>
    <property type="project" value="UniProtKB-SubCell"/>
</dbReference>
<dbReference type="Pfam" id="PF02037">
    <property type="entry name" value="SAP"/>
    <property type="match status" value="1"/>
</dbReference>
<dbReference type="GO" id="GO:0003723">
    <property type="term" value="F:RNA binding"/>
    <property type="evidence" value="ECO:0007669"/>
    <property type="project" value="UniProtKB-UniRule"/>
</dbReference>
<feature type="region of interest" description="Disordered" evidence="5">
    <location>
        <begin position="346"/>
        <end position="365"/>
    </location>
</feature>
<feature type="domain" description="SAP" evidence="7">
    <location>
        <begin position="16"/>
        <end position="50"/>
    </location>
</feature>
<comment type="subcellular location">
    <subcellularLocation>
        <location evidence="1">Nucleus</location>
    </subcellularLocation>
</comment>
<dbReference type="GO" id="GO:0050684">
    <property type="term" value="P:regulation of mRNA processing"/>
    <property type="evidence" value="ECO:0007669"/>
    <property type="project" value="TreeGrafter"/>
</dbReference>
<dbReference type="PANTHER" id="PTHR15683">
    <property type="entry name" value="SCAFFOLD ATTACHMENT FACTOR B-RELATED"/>
    <property type="match status" value="1"/>
</dbReference>
<feature type="region of interest" description="Disordered" evidence="5">
    <location>
        <begin position="65"/>
        <end position="221"/>
    </location>
</feature>
<dbReference type="OMA" id="NRYMGGG"/>
<dbReference type="GO" id="GO:0006357">
    <property type="term" value="P:regulation of transcription by RNA polymerase II"/>
    <property type="evidence" value="ECO:0007669"/>
    <property type="project" value="TreeGrafter"/>
</dbReference>
<sequence length="799" mass="86764">MAPTADSVGLTTKKTMSELRVIELRSELEKRGLDKTGVKAALIERLSHALRDEGEDVDTFEFEVPAEAASPVKPATPVSGAKKPVTKRVNKKLAQDEETQSNEDAHEGGESEEEEEAEIETVDEEEEEEADCGEEKVNNGEAEPKEDEKEAGGDDDESKEEKKNAKEDEDGGQEAEQALIVHADDNHDLDADIEEDEAATAKEGAEGETAKLSGATKTAAAKKAEAAKKEAGEGAKAEPKKAAAKTKAAGAKAVKATAKAAAADKEPIRNLWVTGLANTTRAADLKALFGKHGKVTSAKIVTNAKTPGARCYGFMTMSTAEEATKCIQHLHRTELHGKMISVERTKHEPGGALRKSEAKTAAAAGTTAATAKSAAAKEGKETTPKAKAATKAKAKEAAEKKAAAKDGDADKAEDEEAAEEAVEEKEEAEEEEGDEEGKGKDRKHRDDKERRRSRSRSRERFGRGRFFRSPFIRGFRSIRGFRRPDREPFRRNMDEAASFRQRELERRQREEAFRIERERERLRVEREKLERERLELLRLEREKQRLERERIQREREELRQRKMGRAAEFGEGPGLMRRPIKRPYDEEPGGGVMVGGPPRMEAGGDAFWRDRKRPHLGPGRDYDRGTDRDDRRFDRPGDFGGDREFRRVPRDRVPRESPPVRRMDPRFPSKEGFSAAGGAYGAGARFGGPQATGGGGDHWSSGARGSGGYSSSGVGGGSWSSEAGRKPDNQSWSSQPDRWSAGGGMGARGAISGGSMGQGSQGYSSGAGGMMAHSGLGGGSFGGAGNRYMGGGGGGVRRY</sequence>
<feature type="compositionally biased region" description="Basic and acidic residues" evidence="5">
    <location>
        <begin position="346"/>
        <end position="358"/>
    </location>
</feature>
<reference evidence="8 9" key="1">
    <citation type="journal article" date="2020" name="Cell">
        <title>Large-Scale Comparative Analyses of Tick Genomes Elucidate Their Genetic Diversity and Vector Capacities.</title>
        <authorList>
            <consortium name="Tick Genome and Microbiome Consortium (TIGMIC)"/>
            <person name="Jia N."/>
            <person name="Wang J."/>
            <person name="Shi W."/>
            <person name="Du L."/>
            <person name="Sun Y."/>
            <person name="Zhan W."/>
            <person name="Jiang J.F."/>
            <person name="Wang Q."/>
            <person name="Zhang B."/>
            <person name="Ji P."/>
            <person name="Bell-Sakyi L."/>
            <person name="Cui X.M."/>
            <person name="Yuan T.T."/>
            <person name="Jiang B.G."/>
            <person name="Yang W.F."/>
            <person name="Lam T.T."/>
            <person name="Chang Q.C."/>
            <person name="Ding S.J."/>
            <person name="Wang X.J."/>
            <person name="Zhu J.G."/>
            <person name="Ruan X.D."/>
            <person name="Zhao L."/>
            <person name="Wei J.T."/>
            <person name="Ye R.Z."/>
            <person name="Que T.C."/>
            <person name="Du C.H."/>
            <person name="Zhou Y.H."/>
            <person name="Cheng J.X."/>
            <person name="Dai P.F."/>
            <person name="Guo W.B."/>
            <person name="Han X.H."/>
            <person name="Huang E.J."/>
            <person name="Li L.F."/>
            <person name="Wei W."/>
            <person name="Gao Y.C."/>
            <person name="Liu J.Z."/>
            <person name="Shao H.Z."/>
            <person name="Wang X."/>
            <person name="Wang C.C."/>
            <person name="Yang T.C."/>
            <person name="Huo Q.B."/>
            <person name="Li W."/>
            <person name="Chen H.Y."/>
            <person name="Chen S.E."/>
            <person name="Zhou L.G."/>
            <person name="Ni X.B."/>
            <person name="Tian J.H."/>
            <person name="Sheng Y."/>
            <person name="Liu T."/>
            <person name="Pan Y.S."/>
            <person name="Xia L.Y."/>
            <person name="Li J."/>
            <person name="Zhao F."/>
            <person name="Cao W.C."/>
        </authorList>
    </citation>
    <scope>NUCLEOTIDE SEQUENCE [LARGE SCALE GENOMIC DNA]</scope>
    <source>
        <strain evidence="8">HaeL-2018</strain>
    </source>
</reference>